<feature type="compositionally biased region" description="Basic and acidic residues" evidence="2">
    <location>
        <begin position="540"/>
        <end position="562"/>
    </location>
</feature>
<evidence type="ECO:0000313" key="4">
    <source>
        <dbReference type="Proteomes" id="UP000276991"/>
    </source>
</evidence>
<dbReference type="AlphaFoldDB" id="A0A498SG36"/>
<protein>
    <submittedName>
        <fullName evidence="3">Uncharacterized protein</fullName>
    </submittedName>
</protein>
<keyword evidence="1" id="KW-0175">Coiled coil</keyword>
<accession>A0A498SG36</accession>
<evidence type="ECO:0000256" key="1">
    <source>
        <dbReference type="SAM" id="Coils"/>
    </source>
</evidence>
<proteinExistence type="predicted"/>
<feature type="compositionally biased region" description="Basic and acidic residues" evidence="2">
    <location>
        <begin position="716"/>
        <end position="730"/>
    </location>
</feature>
<feature type="compositionally biased region" description="Basic and acidic residues" evidence="2">
    <location>
        <begin position="790"/>
        <end position="802"/>
    </location>
</feature>
<gene>
    <name evidence="3" type="ORF">NAV_LOCUS2379</name>
</gene>
<feature type="coiled-coil region" evidence="1">
    <location>
        <begin position="18"/>
        <end position="52"/>
    </location>
</feature>
<feature type="compositionally biased region" description="Polar residues" evidence="2">
    <location>
        <begin position="647"/>
        <end position="664"/>
    </location>
</feature>
<feature type="compositionally biased region" description="Polar residues" evidence="2">
    <location>
        <begin position="509"/>
        <end position="520"/>
    </location>
</feature>
<sequence>MAEGNILENITDSTGMNVENIQNIIEMENNLMDKLSEKVEEGDEKFNELKNKMSKIASGIITPTEKIEHKIGDEISEMLKETKGKLDDTVNNADCAFSGVISDLTTFSAGIQEKASEYFGDIKDGLERINDDIHEIIPEKVSKLEDLKKIEERAENENVIENLGGIVSEVSTEFEGLCKENVGDRLEDMDYQNVNEAIDKIGKLDSEIRKKNAINAEEGANKMDELIKETFGKFEKLNEEANKKIADVKGIVEEKLHNFVEGTDAKVNETNVKTKNIENDDIIDRLNENEKKLVEMNDIDVNDNGKKDELSKENSFVTAENDFLNAENIDHLQSNIFNNHAKVEGNANELMLKFENDKEMEAIKKIISPGEDIPGQVGTLSESGIYHDDYEVEKSKDIGTTTVSDIVFDKADEVHKLLDEAFNISEKLKEPEAVDDVINEKDNRELKETEKTDANINIIDEGVQKEYSSTCEEIQEKELHNITSNPNDMATDDGKTETQFTSDKEQKLTDISSKFSSISEQTKDSNEAPPESCFPTKKSFTADKEETNKHEMIPDPSQSKEHADVVSVNKVLYEMPDPSNNIVTSSFQSSEEFSATSNALENELRSNFPIVKGEDQNEMIMKAEINPIQEKTKPKFQSTKTEKSVNRSDSPNRTPPSSRGSAVSLQLPVRPSKNVPPPVPPKKKSIEMILAEEAKAMGQHSLRGVETLVHGEASPEIEKDELKPKHEAKQNIETSTIEEQVEMTADKNEGKIETTQKFESQTIHATAATEIKKSETQKTKPHPIPSVAEVKPEAVNEKDKTNTMKSKSGDGQQQQSRRCTIL</sequence>
<feature type="compositionally biased region" description="Basic and acidic residues" evidence="2">
    <location>
        <begin position="492"/>
        <end position="508"/>
    </location>
</feature>
<evidence type="ECO:0000313" key="3">
    <source>
        <dbReference type="EMBL" id="VBB27549.1"/>
    </source>
</evidence>
<feature type="region of interest" description="Disordered" evidence="2">
    <location>
        <begin position="768"/>
        <end position="822"/>
    </location>
</feature>
<dbReference type="Proteomes" id="UP000276991">
    <property type="component" value="Unassembled WGS sequence"/>
</dbReference>
<feature type="region of interest" description="Disordered" evidence="2">
    <location>
        <begin position="479"/>
        <end position="562"/>
    </location>
</feature>
<feature type="region of interest" description="Disordered" evidence="2">
    <location>
        <begin position="624"/>
        <end position="682"/>
    </location>
</feature>
<feature type="region of interest" description="Disordered" evidence="2">
    <location>
        <begin position="712"/>
        <end position="736"/>
    </location>
</feature>
<evidence type="ECO:0000256" key="2">
    <source>
        <dbReference type="SAM" id="MobiDB-lite"/>
    </source>
</evidence>
<reference evidence="3 4" key="1">
    <citation type="submission" date="2018-08" db="EMBL/GenBank/DDBJ databases">
        <authorList>
            <person name="Laetsch R D."/>
            <person name="Stevens L."/>
            <person name="Kumar S."/>
            <person name="Blaxter L. M."/>
        </authorList>
    </citation>
    <scope>NUCLEOTIDE SEQUENCE [LARGE SCALE GENOMIC DNA]</scope>
</reference>
<dbReference type="EMBL" id="UPTC01000247">
    <property type="protein sequence ID" value="VBB27549.1"/>
    <property type="molecule type" value="Genomic_DNA"/>
</dbReference>
<keyword evidence="4" id="KW-1185">Reference proteome</keyword>
<organism evidence="3 4">
    <name type="scientific">Acanthocheilonema viteae</name>
    <name type="common">Filarial nematode worm</name>
    <name type="synonym">Dipetalonema viteae</name>
    <dbReference type="NCBI Taxonomy" id="6277"/>
    <lineage>
        <taxon>Eukaryota</taxon>
        <taxon>Metazoa</taxon>
        <taxon>Ecdysozoa</taxon>
        <taxon>Nematoda</taxon>
        <taxon>Chromadorea</taxon>
        <taxon>Rhabditida</taxon>
        <taxon>Spirurina</taxon>
        <taxon>Spiruromorpha</taxon>
        <taxon>Filarioidea</taxon>
        <taxon>Onchocercidae</taxon>
        <taxon>Acanthocheilonema</taxon>
    </lineage>
</organism>
<dbReference type="OrthoDB" id="5858880at2759"/>
<name>A0A498SG36_ACAVI</name>